<gene>
    <name evidence="4" type="ORF">G3I67_10255</name>
</gene>
<feature type="chain" id="PRO_5025376384" evidence="2">
    <location>
        <begin position="22"/>
        <end position="324"/>
    </location>
</feature>
<protein>
    <submittedName>
        <fullName evidence="4">Sulfurtransferase</fullName>
    </submittedName>
</protein>
<dbReference type="PROSITE" id="PS50206">
    <property type="entry name" value="RHODANESE_3"/>
    <property type="match status" value="2"/>
</dbReference>
<keyword evidence="1" id="KW-0677">Repeat</keyword>
<reference evidence="4" key="1">
    <citation type="submission" date="2020-02" db="EMBL/GenBank/DDBJ databases">
        <authorList>
            <person name="Chen W.-M."/>
        </authorList>
    </citation>
    <scope>NUCLEOTIDE SEQUENCE</scope>
    <source>
        <strain evidence="4">NBD-18</strain>
    </source>
</reference>
<dbReference type="Pfam" id="PF00581">
    <property type="entry name" value="Rhodanese"/>
    <property type="match status" value="1"/>
</dbReference>
<dbReference type="Gene3D" id="3.40.250.10">
    <property type="entry name" value="Rhodanese-like domain"/>
    <property type="match status" value="2"/>
</dbReference>
<dbReference type="InterPro" id="IPR036873">
    <property type="entry name" value="Rhodanese-like_dom_sf"/>
</dbReference>
<name>A0A6B2R1V4_9BURK</name>
<keyword evidence="4" id="KW-0808">Transferase</keyword>
<evidence type="ECO:0000256" key="2">
    <source>
        <dbReference type="SAM" id="SignalP"/>
    </source>
</evidence>
<dbReference type="RefSeq" id="WP_163654979.1">
    <property type="nucleotide sequence ID" value="NZ_JAAGRN010000006.1"/>
</dbReference>
<evidence type="ECO:0000256" key="1">
    <source>
        <dbReference type="ARBA" id="ARBA00022737"/>
    </source>
</evidence>
<feature type="signal peptide" evidence="2">
    <location>
        <begin position="1"/>
        <end position="21"/>
    </location>
</feature>
<evidence type="ECO:0000259" key="3">
    <source>
        <dbReference type="PROSITE" id="PS50206"/>
    </source>
</evidence>
<organism evidence="4">
    <name type="scientific">Sheuella amnicola</name>
    <dbReference type="NCBI Taxonomy" id="2707330"/>
    <lineage>
        <taxon>Bacteria</taxon>
        <taxon>Pseudomonadati</taxon>
        <taxon>Pseudomonadota</taxon>
        <taxon>Betaproteobacteria</taxon>
        <taxon>Burkholderiales</taxon>
        <taxon>Alcaligenaceae</taxon>
        <taxon>Sheuella</taxon>
    </lineage>
</organism>
<dbReference type="PANTHER" id="PTHR43855">
    <property type="entry name" value="THIOSULFATE SULFURTRANSFERASE"/>
    <property type="match status" value="1"/>
</dbReference>
<dbReference type="InterPro" id="IPR001763">
    <property type="entry name" value="Rhodanese-like_dom"/>
</dbReference>
<dbReference type="PANTHER" id="PTHR43855:SF1">
    <property type="entry name" value="THIOSULFATE SULFURTRANSFERASE"/>
    <property type="match status" value="1"/>
</dbReference>
<comment type="caution">
    <text evidence="4">The sequence shown here is derived from an EMBL/GenBank/DDBJ whole genome shotgun (WGS) entry which is preliminary data.</text>
</comment>
<dbReference type="SMART" id="SM00450">
    <property type="entry name" value="RHOD"/>
    <property type="match status" value="2"/>
</dbReference>
<proteinExistence type="predicted"/>
<sequence>MKFKQVAVAISLSALATLAQAITLPGSVVNADWLSKHQSEVQVIEVTSDVASFTRQPEIETNAKTGKKVLTEIGGHIEGSGLIDFTKVRAERMIDGKKVKYLIPEKVDFEKLVQAAGVKRDQPIVLVPIGLDIADVDEALRVLWQFKVYGESNIAVLDGGLAGWIMDGKTFSTAKAEKPIGNWIAKGERKDLIASSSDVEQASKSGKTTLIDSRPPSQYFGISKRDYVGDYGHIAGAKNFAPELLTRSQNGALYFLSKKSYEELLTQNGIMPATPAISYCNSGHFAAGSWFVASEIVGNPAVKLYDGSLHLWTIEGRPLVSVTR</sequence>
<dbReference type="InterPro" id="IPR051126">
    <property type="entry name" value="Thiosulfate_sulfurtransferase"/>
</dbReference>
<evidence type="ECO:0000313" key="4">
    <source>
        <dbReference type="EMBL" id="NDY83614.1"/>
    </source>
</evidence>
<dbReference type="AlphaFoldDB" id="A0A6B2R1V4"/>
<dbReference type="SUPFAM" id="SSF52821">
    <property type="entry name" value="Rhodanese/Cell cycle control phosphatase"/>
    <property type="match status" value="2"/>
</dbReference>
<dbReference type="EMBL" id="JAAGRN010000006">
    <property type="protein sequence ID" value="NDY83614.1"/>
    <property type="molecule type" value="Genomic_DNA"/>
</dbReference>
<feature type="domain" description="Rhodanese" evidence="3">
    <location>
        <begin position="204"/>
        <end position="321"/>
    </location>
</feature>
<keyword evidence="2" id="KW-0732">Signal</keyword>
<dbReference type="GO" id="GO:0016740">
    <property type="term" value="F:transferase activity"/>
    <property type="evidence" value="ECO:0007669"/>
    <property type="project" value="UniProtKB-KW"/>
</dbReference>
<feature type="domain" description="Rhodanese" evidence="3">
    <location>
        <begin position="74"/>
        <end position="173"/>
    </location>
</feature>
<accession>A0A6B2R1V4</accession>